<comment type="caution">
    <text evidence="9">The sequence shown here is derived from an EMBL/GenBank/DDBJ whole genome shotgun (WGS) entry which is preliminary data.</text>
</comment>
<dbReference type="UniPathway" id="UPA00028">
    <property type="reaction ID" value="UER00005"/>
</dbReference>
<dbReference type="AlphaFoldDB" id="A0A6C1KGU2"/>
<dbReference type="NCBIfam" id="TIGR00018">
    <property type="entry name" value="panC"/>
    <property type="match status" value="1"/>
</dbReference>
<dbReference type="GO" id="GO:0005829">
    <property type="term" value="C:cytosol"/>
    <property type="evidence" value="ECO:0007669"/>
    <property type="project" value="TreeGrafter"/>
</dbReference>
<name>A0A6C1KGU2_XANAU</name>
<evidence type="ECO:0000256" key="8">
    <source>
        <dbReference type="HAMAP-Rule" id="MF_00158"/>
    </source>
</evidence>
<dbReference type="Gene3D" id="3.40.50.620">
    <property type="entry name" value="HUPs"/>
    <property type="match status" value="1"/>
</dbReference>
<accession>A0A6C1KGU2</accession>
<dbReference type="GO" id="GO:0004592">
    <property type="term" value="F:pantoate-beta-alanine ligase activity"/>
    <property type="evidence" value="ECO:0007669"/>
    <property type="project" value="UniProtKB-UniRule"/>
</dbReference>
<evidence type="ECO:0000256" key="5">
    <source>
        <dbReference type="ARBA" id="ARBA00022741"/>
    </source>
</evidence>
<keyword evidence="3 8" id="KW-0436">Ligase</keyword>
<evidence type="ECO:0000256" key="4">
    <source>
        <dbReference type="ARBA" id="ARBA00022655"/>
    </source>
</evidence>
<keyword evidence="8" id="KW-0963">Cytoplasm</keyword>
<evidence type="ECO:0000313" key="9">
    <source>
        <dbReference type="EMBL" id="TLX43488.1"/>
    </source>
</evidence>
<evidence type="ECO:0000313" key="10">
    <source>
        <dbReference type="Proteomes" id="UP000305131"/>
    </source>
</evidence>
<feature type="binding site" evidence="8">
    <location>
        <position position="65"/>
    </location>
    <ligand>
        <name>(R)-pantoate</name>
        <dbReference type="ChEBI" id="CHEBI:15980"/>
    </ligand>
</feature>
<feature type="binding site" evidence="8">
    <location>
        <position position="65"/>
    </location>
    <ligand>
        <name>beta-alanine</name>
        <dbReference type="ChEBI" id="CHEBI:57966"/>
    </ligand>
</feature>
<dbReference type="HAMAP" id="MF_00158">
    <property type="entry name" value="PanC"/>
    <property type="match status" value="1"/>
</dbReference>
<comment type="miscellaneous">
    <text evidence="8">The reaction proceeds by a bi uni uni bi ping pong mechanism.</text>
</comment>
<dbReference type="PANTHER" id="PTHR21299">
    <property type="entry name" value="CYTIDYLATE KINASE/PANTOATE-BETA-ALANINE LIGASE"/>
    <property type="match status" value="1"/>
</dbReference>
<feature type="binding site" evidence="8">
    <location>
        <begin position="188"/>
        <end position="191"/>
    </location>
    <ligand>
        <name>ATP</name>
        <dbReference type="ChEBI" id="CHEBI:30616"/>
    </ligand>
</feature>
<feature type="binding site" evidence="8">
    <location>
        <begin position="34"/>
        <end position="41"/>
    </location>
    <ligand>
        <name>ATP</name>
        <dbReference type="ChEBI" id="CHEBI:30616"/>
    </ligand>
</feature>
<dbReference type="GO" id="GO:0015940">
    <property type="term" value="P:pantothenate biosynthetic process"/>
    <property type="evidence" value="ECO:0007669"/>
    <property type="project" value="UniProtKB-UniRule"/>
</dbReference>
<evidence type="ECO:0000256" key="3">
    <source>
        <dbReference type="ARBA" id="ARBA00022598"/>
    </source>
</evidence>
<comment type="similarity">
    <text evidence="2 8">Belongs to the pantothenate synthetase family.</text>
</comment>
<feature type="binding site" evidence="8">
    <location>
        <position position="157"/>
    </location>
    <ligand>
        <name>(R)-pantoate</name>
        <dbReference type="ChEBI" id="CHEBI:15980"/>
    </ligand>
</feature>
<keyword evidence="5 8" id="KW-0547">Nucleotide-binding</keyword>
<comment type="catalytic activity">
    <reaction evidence="7 8">
        <text>(R)-pantoate + beta-alanine + ATP = (R)-pantothenate + AMP + diphosphate + H(+)</text>
        <dbReference type="Rhea" id="RHEA:10912"/>
        <dbReference type="ChEBI" id="CHEBI:15378"/>
        <dbReference type="ChEBI" id="CHEBI:15980"/>
        <dbReference type="ChEBI" id="CHEBI:29032"/>
        <dbReference type="ChEBI" id="CHEBI:30616"/>
        <dbReference type="ChEBI" id="CHEBI:33019"/>
        <dbReference type="ChEBI" id="CHEBI:57966"/>
        <dbReference type="ChEBI" id="CHEBI:456215"/>
        <dbReference type="EC" id="6.3.2.1"/>
    </reaction>
</comment>
<dbReference type="GeneID" id="95772818"/>
<evidence type="ECO:0000256" key="7">
    <source>
        <dbReference type="ARBA" id="ARBA00048258"/>
    </source>
</evidence>
<evidence type="ECO:0000256" key="6">
    <source>
        <dbReference type="ARBA" id="ARBA00022840"/>
    </source>
</evidence>
<dbReference type="NCBIfam" id="TIGR00125">
    <property type="entry name" value="cyt_tran_rel"/>
    <property type="match status" value="1"/>
</dbReference>
<evidence type="ECO:0000256" key="2">
    <source>
        <dbReference type="ARBA" id="ARBA00009256"/>
    </source>
</evidence>
<reference evidence="9 10" key="1">
    <citation type="submission" date="2019-05" db="EMBL/GenBank/DDBJ databases">
        <authorList>
            <person name="Zhou X."/>
        </authorList>
    </citation>
    <scope>NUCLEOTIDE SEQUENCE [LARGE SCALE GENOMIC DNA]</scope>
    <source>
        <strain evidence="9 10">DSM 432</strain>
    </source>
</reference>
<keyword evidence="4 8" id="KW-0566">Pantothenate biosynthesis</keyword>
<dbReference type="SUPFAM" id="SSF52374">
    <property type="entry name" value="Nucleotidylyl transferase"/>
    <property type="match status" value="1"/>
</dbReference>
<proteinExistence type="inferred from homology"/>
<dbReference type="CDD" id="cd00560">
    <property type="entry name" value="PanC"/>
    <property type="match status" value="1"/>
</dbReference>
<dbReference type="OrthoDB" id="9773087at2"/>
<dbReference type="EMBL" id="VAUP01000015">
    <property type="protein sequence ID" value="TLX43488.1"/>
    <property type="molecule type" value="Genomic_DNA"/>
</dbReference>
<dbReference type="InterPro" id="IPR003721">
    <property type="entry name" value="Pantoate_ligase"/>
</dbReference>
<keyword evidence="6 8" id="KW-0067">ATP-binding</keyword>
<dbReference type="Proteomes" id="UP000305131">
    <property type="component" value="Unassembled WGS sequence"/>
</dbReference>
<comment type="pathway">
    <text evidence="1 8">Cofactor biosynthesis; (R)-pantothenate biosynthesis; (R)-pantothenate from (R)-pantoate and beta-alanine: step 1/1.</text>
</comment>
<dbReference type="EC" id="6.3.2.1" evidence="8"/>
<sequence length="285" mass="30786">MATLPKVVGRVRDLRAQVASFRAEGARVALVPTMGALHAGHMALAEKARELAQRTVVSIFVNPTQFAPHEDFSQYPRTLEADLYKLADVGVDLVYAPTPTEMYPAGFVTRIAVGGPSEGLETDFRPHFFGGVATVVGKLFIQCAPDYAMFGEKDYQQLKVVTRLSRDLDLGVEVVGLPTIREEDGLALSSRNAYLDEEQRTIAPVIYTALTRAADAIRTGTAPQAAVSVARGMIEALGLKVDYVAARNADTLAPLKEGPEAGREPIRLLAAAWLGETRLIDNIPV</sequence>
<evidence type="ECO:0000256" key="1">
    <source>
        <dbReference type="ARBA" id="ARBA00004990"/>
    </source>
</evidence>
<feature type="active site" description="Proton donor" evidence="8">
    <location>
        <position position="41"/>
    </location>
</feature>
<dbReference type="InterPro" id="IPR042176">
    <property type="entry name" value="Pantoate_ligase_C"/>
</dbReference>
<dbReference type="RefSeq" id="WP_138398410.1">
    <property type="nucleotide sequence ID" value="NZ_JBAFVI010000001.1"/>
</dbReference>
<dbReference type="PANTHER" id="PTHR21299:SF1">
    <property type="entry name" value="PANTOATE--BETA-ALANINE LIGASE"/>
    <property type="match status" value="1"/>
</dbReference>
<comment type="subunit">
    <text evidence="8">Homodimer.</text>
</comment>
<dbReference type="Gene3D" id="3.30.1300.10">
    <property type="entry name" value="Pantoate-beta-alanine ligase, C-terminal domain"/>
    <property type="match status" value="1"/>
</dbReference>
<comment type="function">
    <text evidence="8">Catalyzes the condensation of pantoate with beta-alanine in an ATP-dependent reaction via a pantoyl-adenylate intermediate.</text>
</comment>
<feature type="binding site" evidence="8">
    <location>
        <position position="180"/>
    </location>
    <ligand>
        <name>ATP</name>
        <dbReference type="ChEBI" id="CHEBI:30616"/>
    </ligand>
</feature>
<dbReference type="Pfam" id="PF02569">
    <property type="entry name" value="Pantoate_ligase"/>
    <property type="match status" value="1"/>
</dbReference>
<gene>
    <name evidence="8" type="primary">panC</name>
    <name evidence="9" type="ORF">FBQ73_05010</name>
</gene>
<protein>
    <recommendedName>
        <fullName evidence="8">Pantothenate synthetase</fullName>
        <shortName evidence="8">PS</shortName>
        <ecNumber evidence="8">6.3.2.1</ecNumber>
    </recommendedName>
    <alternativeName>
        <fullName evidence="8">Pantoate--beta-alanine ligase</fullName>
    </alternativeName>
    <alternativeName>
        <fullName evidence="8">Pantoate-activating enzyme</fullName>
    </alternativeName>
</protein>
<dbReference type="InterPro" id="IPR014729">
    <property type="entry name" value="Rossmann-like_a/b/a_fold"/>
</dbReference>
<feature type="binding site" evidence="8">
    <location>
        <begin position="151"/>
        <end position="154"/>
    </location>
    <ligand>
        <name>ATP</name>
        <dbReference type="ChEBI" id="CHEBI:30616"/>
    </ligand>
</feature>
<organism evidence="9 10">
    <name type="scientific">Xanthobacter autotrophicus</name>
    <dbReference type="NCBI Taxonomy" id="280"/>
    <lineage>
        <taxon>Bacteria</taxon>
        <taxon>Pseudomonadati</taxon>
        <taxon>Pseudomonadota</taxon>
        <taxon>Alphaproteobacteria</taxon>
        <taxon>Hyphomicrobiales</taxon>
        <taxon>Xanthobacteraceae</taxon>
        <taxon>Xanthobacter</taxon>
    </lineage>
</organism>
<dbReference type="InterPro" id="IPR004821">
    <property type="entry name" value="Cyt_trans-like"/>
</dbReference>
<comment type="subcellular location">
    <subcellularLocation>
        <location evidence="8">Cytoplasm</location>
    </subcellularLocation>
</comment>
<dbReference type="GO" id="GO:0005524">
    <property type="term" value="F:ATP binding"/>
    <property type="evidence" value="ECO:0007669"/>
    <property type="project" value="UniProtKB-KW"/>
</dbReference>